<reference evidence="1 2" key="1">
    <citation type="submission" date="2020-08" db="EMBL/GenBank/DDBJ databases">
        <title>Genomic Encyclopedia of Type Strains, Phase IV (KMG-IV): sequencing the most valuable type-strain genomes for metagenomic binning, comparative biology and taxonomic classification.</title>
        <authorList>
            <person name="Goeker M."/>
        </authorList>
    </citation>
    <scope>NUCLEOTIDE SEQUENCE [LARGE SCALE GENOMIC DNA]</scope>
    <source>
        <strain evidence="1 2">DSM 103377</strain>
    </source>
</reference>
<proteinExistence type="predicted"/>
<dbReference type="Pfam" id="PF13489">
    <property type="entry name" value="Methyltransf_23"/>
    <property type="match status" value="1"/>
</dbReference>
<organism evidence="1 2">
    <name type="scientific">Rubricella aquisinus</name>
    <dbReference type="NCBI Taxonomy" id="2028108"/>
    <lineage>
        <taxon>Bacteria</taxon>
        <taxon>Pseudomonadati</taxon>
        <taxon>Pseudomonadota</taxon>
        <taxon>Alphaproteobacteria</taxon>
        <taxon>Rhodobacterales</taxon>
        <taxon>Paracoccaceae</taxon>
        <taxon>Rubricella</taxon>
    </lineage>
</organism>
<dbReference type="RefSeq" id="WP_184011257.1">
    <property type="nucleotide sequence ID" value="NZ_JACIJS010000005.1"/>
</dbReference>
<dbReference type="GO" id="GO:0008168">
    <property type="term" value="F:methyltransferase activity"/>
    <property type="evidence" value="ECO:0007669"/>
    <property type="project" value="UniProtKB-KW"/>
</dbReference>
<dbReference type="AlphaFoldDB" id="A0A840X5R3"/>
<dbReference type="GO" id="GO:0032259">
    <property type="term" value="P:methylation"/>
    <property type="evidence" value="ECO:0007669"/>
    <property type="project" value="UniProtKB-KW"/>
</dbReference>
<evidence type="ECO:0000313" key="2">
    <source>
        <dbReference type="Proteomes" id="UP000553766"/>
    </source>
</evidence>
<dbReference type="Gene3D" id="3.40.50.150">
    <property type="entry name" value="Vaccinia Virus protein VP39"/>
    <property type="match status" value="1"/>
</dbReference>
<protein>
    <submittedName>
        <fullName evidence="1">2-polyprenyl-3-methyl-5-hydroxy-6-metoxy-1, 4-benzoquinol methylase</fullName>
    </submittedName>
</protein>
<dbReference type="InterPro" id="IPR029063">
    <property type="entry name" value="SAM-dependent_MTases_sf"/>
</dbReference>
<keyword evidence="2" id="KW-1185">Reference proteome</keyword>
<keyword evidence="1" id="KW-0808">Transferase</keyword>
<accession>A0A840X5R3</accession>
<dbReference type="CDD" id="cd02440">
    <property type="entry name" value="AdoMet_MTases"/>
    <property type="match status" value="1"/>
</dbReference>
<dbReference type="EMBL" id="JACIJS010000005">
    <property type="protein sequence ID" value="MBB5516047.1"/>
    <property type="molecule type" value="Genomic_DNA"/>
</dbReference>
<comment type="caution">
    <text evidence="1">The sequence shown here is derived from an EMBL/GenBank/DDBJ whole genome shotgun (WGS) entry which is preliminary data.</text>
</comment>
<dbReference type="Proteomes" id="UP000553766">
    <property type="component" value="Unassembled WGS sequence"/>
</dbReference>
<keyword evidence="1" id="KW-0489">Methyltransferase</keyword>
<evidence type="ECO:0000313" key="1">
    <source>
        <dbReference type="EMBL" id="MBB5516047.1"/>
    </source>
</evidence>
<gene>
    <name evidence="1" type="ORF">FHS89_002067</name>
</gene>
<name>A0A840X5R3_9RHOB</name>
<dbReference type="SUPFAM" id="SSF53335">
    <property type="entry name" value="S-adenosyl-L-methionine-dependent methyltransferases"/>
    <property type="match status" value="1"/>
</dbReference>
<sequence length="376" mass="42200">MVITQCADHILRAFASWPEAALCARDTRLLAFCREVTQKPALANELGSAWRSFEDDLFLQPGFLDFLLPLEDEAVRAAQADLARLQIAGVATPDRAEAQAFLRGLAAQTADPGRSLLESSLVSCFRRRGLRPRWPFYARFLLITDAVYQRFVDDVHAAVFARLVHQQFLQRRHWPTSYCGGYFYQGSAALGIRGVKPSEERYEAYQLDRYLTSDSRVLDIGGNAGFLAAKMAQRAAQVDMIELNPFLVRVADEVKSALSLNNLRTIVDDFQFFDSPAGQYDVVVSLSNHATIDTRLSIDFHAYIDKIARLLAPGGLLIFESHNINGPGRGLPGDDGDIEDKIAYMQTRFEVLDRYMVDCWVPALDIDKLFLVLRKA</sequence>